<dbReference type="HOGENOM" id="CLU_972508_0_0_9"/>
<feature type="domain" description="DUF4097" evidence="1">
    <location>
        <begin position="53"/>
        <end position="284"/>
    </location>
</feature>
<evidence type="ECO:0000313" key="3">
    <source>
        <dbReference type="Proteomes" id="UP000031620"/>
    </source>
</evidence>
<name>A0A0A1GWJ5_9LACO</name>
<dbReference type="STRING" id="1291742.LOOC260_108490"/>
<dbReference type="KEGG" id="lho:LOOC260_108490"/>
<evidence type="ECO:0000259" key="1">
    <source>
        <dbReference type="Pfam" id="PF13349"/>
    </source>
</evidence>
<dbReference type="Proteomes" id="UP000031620">
    <property type="component" value="Chromosome"/>
</dbReference>
<gene>
    <name evidence="2" type="ORF">LOOC260_108490</name>
</gene>
<proteinExistence type="predicted"/>
<dbReference type="EMBL" id="AP014680">
    <property type="protein sequence ID" value="BAP85389.1"/>
    <property type="molecule type" value="Genomic_DNA"/>
</dbReference>
<protein>
    <recommendedName>
        <fullName evidence="1">DUF4097 domain-containing protein</fullName>
    </recommendedName>
</protein>
<sequence length="286" mass="31058">MKKTIIIGAVMTAIGLFATLIGLASGASTDLVWQNGVKIDKAYHSTNQLKQFKNLTLNTNNYDVTVQTGTRFQVEITGSKLSKPVITQDGDNLTISNKDFDPVNIGFGRVSPKLIITVPTDTQLETIKGNLATSDLTINTLQVKQAQLELDNGSLDAHNLTISDSGRLALNNGDAEIKNSNLSNVSLKMKNGATEFDNNTLTNGSYESSNGSQEFDDVTFKSVVNVKNRNGKIEMDSPITDGYQLSSANGKIQLFDRQTSHQLNENETAANRIVANTRNGKIEIDD</sequence>
<dbReference type="InterPro" id="IPR025164">
    <property type="entry name" value="Toastrack_DUF4097"/>
</dbReference>
<dbReference type="RefSeq" id="WP_041093236.1">
    <property type="nucleotide sequence ID" value="NZ_AP014680.1"/>
</dbReference>
<evidence type="ECO:0000313" key="2">
    <source>
        <dbReference type="EMBL" id="BAP85389.1"/>
    </source>
</evidence>
<accession>A0A0A1GWJ5</accession>
<dbReference type="Pfam" id="PF13349">
    <property type="entry name" value="DUF4097"/>
    <property type="match status" value="1"/>
</dbReference>
<organism evidence="2 3">
    <name type="scientific">Paucilactobacillus hokkaidonensis JCM 18461</name>
    <dbReference type="NCBI Taxonomy" id="1291742"/>
    <lineage>
        <taxon>Bacteria</taxon>
        <taxon>Bacillati</taxon>
        <taxon>Bacillota</taxon>
        <taxon>Bacilli</taxon>
        <taxon>Lactobacillales</taxon>
        <taxon>Lactobacillaceae</taxon>
        <taxon>Paucilactobacillus</taxon>
    </lineage>
</organism>
<dbReference type="AlphaFoldDB" id="A0A0A1GWJ5"/>
<reference evidence="2 3" key="1">
    <citation type="submission" date="2014-11" db="EMBL/GenBank/DDBJ databases">
        <title>Complete genome sequence and analysis of Lactobacillus hokkaidonensis LOOC260T.</title>
        <authorList>
            <person name="Tanizawa Y."/>
            <person name="Tohno M."/>
            <person name="Kaminuma E."/>
            <person name="Nakamura Y."/>
            <person name="Arita M."/>
        </authorList>
    </citation>
    <scope>NUCLEOTIDE SEQUENCE [LARGE SCALE GENOMIC DNA]</scope>
    <source>
        <strain evidence="2 3">LOOC260</strain>
    </source>
</reference>